<evidence type="ECO:0000256" key="1">
    <source>
        <dbReference type="SAM" id="MobiDB-lite"/>
    </source>
</evidence>
<proteinExistence type="predicted"/>
<dbReference type="STRING" id="37928.SAMN04489742_3971"/>
<evidence type="ECO:0000313" key="3">
    <source>
        <dbReference type="EMBL" id="SDR10435.1"/>
    </source>
</evidence>
<feature type="region of interest" description="Disordered" evidence="1">
    <location>
        <begin position="53"/>
        <end position="75"/>
    </location>
</feature>
<name>A0A1H1GBD7_9MICC</name>
<reference evidence="3 4" key="1">
    <citation type="submission" date="2016-10" db="EMBL/GenBank/DDBJ databases">
        <authorList>
            <person name="de Groot N.N."/>
        </authorList>
    </citation>
    <scope>NUCLEOTIDE SEQUENCE [LARGE SCALE GENOMIC DNA]</scope>
    <source>
        <strain evidence="3 4">DSM 20117</strain>
    </source>
</reference>
<dbReference type="OrthoDB" id="4965501at2"/>
<keyword evidence="2" id="KW-0812">Transmembrane</keyword>
<dbReference type="AlphaFoldDB" id="A0A1H1GBD7"/>
<dbReference type="RefSeq" id="WP_074702161.1">
    <property type="nucleotide sequence ID" value="NZ_CP018863.1"/>
</dbReference>
<sequence length="75" mass="8149">MLTQVFGAALVASEAHVELPVSPVVIGGGIFVVFLIMMFTTVAFTSVGHRHSAVEEHADPHRQHPNKHDHGQAQR</sequence>
<accession>A0A1H1GBD7</accession>
<gene>
    <name evidence="3" type="ORF">SAMN04489742_3971</name>
</gene>
<dbReference type="KEGG" id="acry:AC20117_19530"/>
<feature type="transmembrane region" description="Helical" evidence="2">
    <location>
        <begin position="25"/>
        <end position="47"/>
    </location>
</feature>
<dbReference type="EMBL" id="FNKH01000002">
    <property type="protein sequence ID" value="SDR10435.1"/>
    <property type="molecule type" value="Genomic_DNA"/>
</dbReference>
<keyword evidence="2" id="KW-0472">Membrane</keyword>
<evidence type="ECO:0000313" key="4">
    <source>
        <dbReference type="Proteomes" id="UP000181917"/>
    </source>
</evidence>
<protein>
    <submittedName>
        <fullName evidence="3">Uncharacterized protein</fullName>
    </submittedName>
</protein>
<organism evidence="3 4">
    <name type="scientific">Crystallibacter crystallopoietes</name>
    <dbReference type="NCBI Taxonomy" id="37928"/>
    <lineage>
        <taxon>Bacteria</taxon>
        <taxon>Bacillati</taxon>
        <taxon>Actinomycetota</taxon>
        <taxon>Actinomycetes</taxon>
        <taxon>Micrococcales</taxon>
        <taxon>Micrococcaceae</taxon>
        <taxon>Crystallibacter</taxon>
    </lineage>
</organism>
<dbReference type="Proteomes" id="UP000181917">
    <property type="component" value="Unassembled WGS sequence"/>
</dbReference>
<keyword evidence="4" id="KW-1185">Reference proteome</keyword>
<evidence type="ECO:0000256" key="2">
    <source>
        <dbReference type="SAM" id="Phobius"/>
    </source>
</evidence>
<keyword evidence="2" id="KW-1133">Transmembrane helix</keyword>